<dbReference type="PANTHER" id="PTHR33048">
    <property type="entry name" value="PTH11-LIKE INTEGRAL MEMBRANE PROTEIN (AFU_ORTHOLOGUE AFUA_5G11245)"/>
    <property type="match status" value="1"/>
</dbReference>
<accession>A0A430L5W1</accession>
<evidence type="ECO:0000313" key="10">
    <source>
        <dbReference type="Proteomes" id="UP000287124"/>
    </source>
</evidence>
<feature type="region of interest" description="Disordered" evidence="6">
    <location>
        <begin position="316"/>
        <end position="373"/>
    </location>
</feature>
<feature type="transmembrane region" description="Helical" evidence="7">
    <location>
        <begin position="36"/>
        <end position="58"/>
    </location>
</feature>
<feature type="transmembrane region" description="Helical" evidence="7">
    <location>
        <begin position="236"/>
        <end position="258"/>
    </location>
</feature>
<evidence type="ECO:0000256" key="4">
    <source>
        <dbReference type="ARBA" id="ARBA00023136"/>
    </source>
</evidence>
<dbReference type="Proteomes" id="UP000287124">
    <property type="component" value="Unassembled WGS sequence"/>
</dbReference>
<feature type="transmembrane region" description="Helical" evidence="7">
    <location>
        <begin position="70"/>
        <end position="90"/>
    </location>
</feature>
<keyword evidence="10" id="KW-1185">Reference proteome</keyword>
<feature type="compositionally biased region" description="Polar residues" evidence="6">
    <location>
        <begin position="316"/>
        <end position="336"/>
    </location>
</feature>
<evidence type="ECO:0000256" key="6">
    <source>
        <dbReference type="SAM" id="MobiDB-lite"/>
    </source>
</evidence>
<keyword evidence="4 7" id="KW-0472">Membrane</keyword>
<dbReference type="InterPro" id="IPR049326">
    <property type="entry name" value="Rhodopsin_dom_fungi"/>
</dbReference>
<feature type="domain" description="Rhodopsin" evidence="8">
    <location>
        <begin position="54"/>
        <end position="302"/>
    </location>
</feature>
<dbReference type="InterPro" id="IPR052337">
    <property type="entry name" value="SAT4-like"/>
</dbReference>
<feature type="transmembrane region" description="Helical" evidence="7">
    <location>
        <begin position="200"/>
        <end position="224"/>
    </location>
</feature>
<evidence type="ECO:0000256" key="5">
    <source>
        <dbReference type="ARBA" id="ARBA00038359"/>
    </source>
</evidence>
<evidence type="ECO:0000256" key="2">
    <source>
        <dbReference type="ARBA" id="ARBA00022692"/>
    </source>
</evidence>
<dbReference type="AlphaFoldDB" id="A0A430L5W1"/>
<sequence length="423" mass="47828">MDVGAVQRLVGELHKRATDGSEAIDDGYPYSRLQQIGYFILFFFPIMAFCVWVLRIYGRFSTKQYSWDDLLITMAMALSIAETICSYYSMRLNYIGIHKKDIPITQDFVLGQKWAFTIQILYNPILALVKTSVLLFLMRLGGQKREVRLCIISLLVFNLCQMVAMFFACVFQCTPVSYFWNRMKEDSIRPDGMCINQNAFYIATSSLTILTDVLVLILPFWIFLGLKLPLKVRAAIIGVFVLGGAVTIMSILRMSWLIETAYFTDILDPDLDWSYDIRFTYSAVETNLAIITASAPALRPLFLQWFPKFFSALKSSGNKYSSTRDGYGRSTTTGTAKRSRGGTGVRSSLAGPFPLKDIKGRSEIRSHSPTNSEEEIMTYNGILKTSEVAVQYGERVPATHLRDDSETESSRCGFGPRASHDRF</sequence>
<evidence type="ECO:0000259" key="8">
    <source>
        <dbReference type="Pfam" id="PF20684"/>
    </source>
</evidence>
<evidence type="ECO:0000256" key="7">
    <source>
        <dbReference type="SAM" id="Phobius"/>
    </source>
</evidence>
<dbReference type="PANTHER" id="PTHR33048:SF47">
    <property type="entry name" value="INTEGRAL MEMBRANE PROTEIN-RELATED"/>
    <property type="match status" value="1"/>
</dbReference>
<protein>
    <recommendedName>
        <fullName evidence="8">Rhodopsin domain-containing protein</fullName>
    </recommendedName>
</protein>
<gene>
    <name evidence="9" type="ORF">BHE90_014539</name>
</gene>
<evidence type="ECO:0000256" key="3">
    <source>
        <dbReference type="ARBA" id="ARBA00022989"/>
    </source>
</evidence>
<keyword evidence="2 7" id="KW-0812">Transmembrane</keyword>
<feature type="transmembrane region" description="Helical" evidence="7">
    <location>
        <begin position="149"/>
        <end position="180"/>
    </location>
</feature>
<dbReference type="GO" id="GO:0016020">
    <property type="term" value="C:membrane"/>
    <property type="evidence" value="ECO:0007669"/>
    <property type="project" value="UniProtKB-SubCell"/>
</dbReference>
<comment type="caution">
    <text evidence="9">The sequence shown here is derived from an EMBL/GenBank/DDBJ whole genome shotgun (WGS) entry which is preliminary data.</text>
</comment>
<proteinExistence type="inferred from homology"/>
<comment type="subcellular location">
    <subcellularLocation>
        <location evidence="1">Membrane</location>
        <topology evidence="1">Multi-pass membrane protein</topology>
    </subcellularLocation>
</comment>
<name>A0A430L5W1_9HYPO</name>
<evidence type="ECO:0000256" key="1">
    <source>
        <dbReference type="ARBA" id="ARBA00004141"/>
    </source>
</evidence>
<comment type="similarity">
    <text evidence="5">Belongs to the SAT4 family.</text>
</comment>
<keyword evidence="3 7" id="KW-1133">Transmembrane helix</keyword>
<dbReference type="EMBL" id="MIKF01000401">
    <property type="protein sequence ID" value="RTE71055.1"/>
    <property type="molecule type" value="Genomic_DNA"/>
</dbReference>
<feature type="compositionally biased region" description="Basic and acidic residues" evidence="6">
    <location>
        <begin position="356"/>
        <end position="366"/>
    </location>
</feature>
<evidence type="ECO:0000313" key="9">
    <source>
        <dbReference type="EMBL" id="RTE71055.1"/>
    </source>
</evidence>
<feature type="region of interest" description="Disordered" evidence="6">
    <location>
        <begin position="397"/>
        <end position="423"/>
    </location>
</feature>
<dbReference type="Pfam" id="PF20684">
    <property type="entry name" value="Fung_rhodopsin"/>
    <property type="match status" value="1"/>
</dbReference>
<organism evidence="9 10">
    <name type="scientific">Fusarium euwallaceae</name>
    <dbReference type="NCBI Taxonomy" id="1147111"/>
    <lineage>
        <taxon>Eukaryota</taxon>
        <taxon>Fungi</taxon>
        <taxon>Dikarya</taxon>
        <taxon>Ascomycota</taxon>
        <taxon>Pezizomycotina</taxon>
        <taxon>Sordariomycetes</taxon>
        <taxon>Hypocreomycetidae</taxon>
        <taxon>Hypocreales</taxon>
        <taxon>Nectriaceae</taxon>
        <taxon>Fusarium</taxon>
        <taxon>Fusarium solani species complex</taxon>
    </lineage>
</organism>
<feature type="transmembrane region" description="Helical" evidence="7">
    <location>
        <begin position="114"/>
        <end position="137"/>
    </location>
</feature>
<reference evidence="9 10" key="1">
    <citation type="submission" date="2017-06" db="EMBL/GenBank/DDBJ databases">
        <title>Comparative genomic analysis of Ambrosia Fusariam Clade fungi.</title>
        <authorList>
            <person name="Stajich J.E."/>
            <person name="Carrillo J."/>
            <person name="Kijimoto T."/>
            <person name="Eskalen A."/>
            <person name="O'Donnell K."/>
            <person name="Kasson M."/>
        </authorList>
    </citation>
    <scope>NUCLEOTIDE SEQUENCE [LARGE SCALE GENOMIC DNA]</scope>
    <source>
        <strain evidence="9 10">UCR1854</strain>
    </source>
</reference>